<comment type="caution">
    <text evidence="3">The sequence shown here is derived from an EMBL/GenBank/DDBJ whole genome shotgun (WGS) entry which is preliminary data.</text>
</comment>
<keyword evidence="1" id="KW-0472">Membrane</keyword>
<feature type="transmembrane region" description="Helical" evidence="1">
    <location>
        <begin position="524"/>
        <end position="549"/>
    </location>
</feature>
<keyword evidence="3" id="KW-0645">Protease</keyword>
<dbReference type="RefSeq" id="WP_273676708.1">
    <property type="nucleotide sequence ID" value="NZ_JAQQXQ010000003.1"/>
</dbReference>
<keyword evidence="1" id="KW-1133">Transmembrane helix</keyword>
<dbReference type="InterPro" id="IPR027268">
    <property type="entry name" value="Peptidase_M4/M1_CTD_sf"/>
</dbReference>
<evidence type="ECO:0000313" key="4">
    <source>
        <dbReference type="Proteomes" id="UP001216558"/>
    </source>
</evidence>
<feature type="transmembrane region" description="Helical" evidence="1">
    <location>
        <begin position="449"/>
        <end position="473"/>
    </location>
</feature>
<reference evidence="3 4" key="1">
    <citation type="submission" date="2022-10" db="EMBL/GenBank/DDBJ databases">
        <title>Erythrobacter sp. sf7 Genome sequencing.</title>
        <authorList>
            <person name="Park S."/>
        </authorList>
    </citation>
    <scope>NUCLEOTIDE SEQUENCE [LARGE SCALE GENOMIC DNA]</scope>
    <source>
        <strain evidence="4">sf7</strain>
    </source>
</reference>
<keyword evidence="3" id="KW-0031">Aminopeptidase</keyword>
<sequence length="1198" mass="132011">MLTASLAAFELRYQLRNPVFWVSVAIFFLLGFGISASANVSIGTPGAVHENSPYAVTIATALLGLFYLFVITSFVANAVVRDDTTGFGPMIRATPVGRSSFLAGRFLGGLGIATLGYTAVPLGIAIGSAMPWVDPETVGPGGFVTYAWPFLVIAIPNLILSSALLFSLATMTRSMLASYIGVLILVMGYLAVNVVLSAKPEYQDAVARFEPLAVGAIGEVSRYWTAADMNTRLIPLEGNLLINRALALVWSALFLAVAWWRFSMTERAPSRWRQRRLAKQARRTAKAETALPQALAGPVHRSFGASHAARSFWRRLKIETLLVVKSPGLIVLLLIALAFTTLNLALSQTSYGTASYPLTADVVTTVIGSMSLFTLIVSVFYGGELVWRERDVKINEIIDATPAPGWAMFIPKILAIFVVLLAMSLAGMLAGLIYQAVLGAKSIDLGLYLVSYVMPQSIDLLLIAVLAVFFQVLSPNKYVGWGVMLVWFVSRIFLSNLGYSNMLYMFGGGPGEPLSDMNGTGGFWVGGLIARAYWGAFGVLLLVLAHWAWPRGTVVAVLPRLKRMGKRMTLASGSVALAAVGGMIGTGLVIHHNIKVLNEYQTADEREAQTAEFERKYLKYEKLPRPVVTDVAFDVAIFPDERRMTVTGHYDLRNDTNAPIAEVHVRQGDSSVEFTRLVLAGAALASHDKTHGYRIYRFDTPLAPGGTTRLDFASQVWRRGFANRSAATDIVDNGTFVNNFTFAPIIGMDRRGLLQDRTVRRRQGLPDELRTAKLEDTAAQRENYIHADWVNSRITISTSADQAPIAPGNKLSDEVRGDRRIAVFRSPAPILNFFSVQSARYAEATDRFGDIELAVYHDPRHDWNVPAMLKAMKASLGYYTANFGPYQFGYARIIEFPGYASFAQAFAGTMPYSESIGFAADVRDPDTIDYVSYVTAHELGHQYWAHQIVGGDMQGSTLLSETLAQYSALMVMKELYGEDKIRRFLKYELDQYLAGRKGDVLGEQPLLRVENQGYIHYRKGSLVMYLLQDRMGEEAVNRALARLVARYRFKGAPYPRSVDLVAELRKEATTPEQQALINDLFEKITIYDLKAKQAVTKQLANGRWSTRITIDAGKFTADAKGKETPAKLAESIEVGLFTARPGQGSFDKADVLSMERRPVRVGEQVVEVVSDKKPLFAGVDPYNFYIDRDSDDNIVAVE</sequence>
<name>A0ABT5JNA3_9SPHN</name>
<feature type="transmembrane region" description="Helical" evidence="1">
    <location>
        <begin position="176"/>
        <end position="196"/>
    </location>
</feature>
<keyword evidence="4" id="KW-1185">Reference proteome</keyword>
<organism evidence="3 4">
    <name type="scientific">Erythrobacter fulvus</name>
    <dbReference type="NCBI Taxonomy" id="2987523"/>
    <lineage>
        <taxon>Bacteria</taxon>
        <taxon>Pseudomonadati</taxon>
        <taxon>Pseudomonadota</taxon>
        <taxon>Alphaproteobacteria</taxon>
        <taxon>Sphingomonadales</taxon>
        <taxon>Erythrobacteraceae</taxon>
        <taxon>Erythrobacter/Porphyrobacter group</taxon>
        <taxon>Erythrobacter</taxon>
    </lineage>
</organism>
<dbReference type="Gene3D" id="1.10.390.10">
    <property type="entry name" value="Neutral Protease Domain 2"/>
    <property type="match status" value="1"/>
</dbReference>
<feature type="transmembrane region" description="Helical" evidence="1">
    <location>
        <begin position="146"/>
        <end position="169"/>
    </location>
</feature>
<dbReference type="PANTHER" id="PTHR43471">
    <property type="entry name" value="ABC TRANSPORTER PERMEASE"/>
    <property type="match status" value="1"/>
</dbReference>
<accession>A0ABT5JNA3</accession>
<proteinExistence type="predicted"/>
<feature type="transmembrane region" description="Helical" evidence="1">
    <location>
        <begin position="320"/>
        <end position="342"/>
    </location>
</feature>
<dbReference type="Proteomes" id="UP001216558">
    <property type="component" value="Unassembled WGS sequence"/>
</dbReference>
<dbReference type="SUPFAM" id="SSF55486">
    <property type="entry name" value="Metalloproteases ('zincins'), catalytic domain"/>
    <property type="match status" value="1"/>
</dbReference>
<protein>
    <submittedName>
        <fullName evidence="3">M1 family aminopeptidase</fullName>
    </submittedName>
</protein>
<feature type="transmembrane region" description="Helical" evidence="1">
    <location>
        <begin position="570"/>
        <end position="590"/>
    </location>
</feature>
<feature type="transmembrane region" description="Helical" evidence="1">
    <location>
        <begin position="54"/>
        <end position="80"/>
    </location>
</feature>
<gene>
    <name evidence="3" type="ORF">OIK40_04945</name>
</gene>
<feature type="transmembrane region" description="Helical" evidence="1">
    <location>
        <begin position="101"/>
        <end position="126"/>
    </location>
</feature>
<feature type="transmembrane region" description="Helical" evidence="1">
    <location>
        <begin position="413"/>
        <end position="437"/>
    </location>
</feature>
<keyword evidence="3" id="KW-0378">Hydrolase</keyword>
<dbReference type="Pfam" id="PF01433">
    <property type="entry name" value="Peptidase_M1"/>
    <property type="match status" value="1"/>
</dbReference>
<dbReference type="GO" id="GO:0004177">
    <property type="term" value="F:aminopeptidase activity"/>
    <property type="evidence" value="ECO:0007669"/>
    <property type="project" value="UniProtKB-KW"/>
</dbReference>
<feature type="transmembrane region" description="Helical" evidence="1">
    <location>
        <begin position="485"/>
        <end position="504"/>
    </location>
</feature>
<dbReference type="EMBL" id="JAQQXQ010000003">
    <property type="protein sequence ID" value="MDC8753989.1"/>
    <property type="molecule type" value="Genomic_DNA"/>
</dbReference>
<evidence type="ECO:0000259" key="2">
    <source>
        <dbReference type="Pfam" id="PF01433"/>
    </source>
</evidence>
<feature type="transmembrane region" description="Helical" evidence="1">
    <location>
        <begin position="362"/>
        <end position="383"/>
    </location>
</feature>
<keyword evidence="1" id="KW-0812">Transmembrane</keyword>
<feature type="transmembrane region" description="Helical" evidence="1">
    <location>
        <begin position="20"/>
        <end position="42"/>
    </location>
</feature>
<feature type="transmembrane region" description="Helical" evidence="1">
    <location>
        <begin position="241"/>
        <end position="262"/>
    </location>
</feature>
<feature type="domain" description="Peptidase M1 membrane alanine aminopeptidase" evidence="2">
    <location>
        <begin position="878"/>
        <end position="1066"/>
    </location>
</feature>
<dbReference type="InterPro" id="IPR014782">
    <property type="entry name" value="Peptidase_M1_dom"/>
</dbReference>
<evidence type="ECO:0000256" key="1">
    <source>
        <dbReference type="SAM" id="Phobius"/>
    </source>
</evidence>
<evidence type="ECO:0000313" key="3">
    <source>
        <dbReference type="EMBL" id="MDC8753989.1"/>
    </source>
</evidence>